<dbReference type="InterPro" id="IPR036420">
    <property type="entry name" value="BRCT_dom_sf"/>
</dbReference>
<dbReference type="Proteomes" id="UP000809789">
    <property type="component" value="Unassembled WGS sequence"/>
</dbReference>
<dbReference type="Gene3D" id="3.40.50.10190">
    <property type="entry name" value="BRCT domain"/>
    <property type="match status" value="1"/>
</dbReference>
<evidence type="ECO:0000259" key="3">
    <source>
        <dbReference type="PROSITE" id="PS50172"/>
    </source>
</evidence>
<evidence type="ECO:0000256" key="2">
    <source>
        <dbReference type="SAM" id="MobiDB-lite"/>
    </source>
</evidence>
<dbReference type="InterPro" id="IPR001357">
    <property type="entry name" value="BRCT_dom"/>
</dbReference>
<evidence type="ECO:0000313" key="5">
    <source>
        <dbReference type="Proteomes" id="UP000809789"/>
    </source>
</evidence>
<feature type="domain" description="BRCT" evidence="3">
    <location>
        <begin position="2"/>
        <end position="84"/>
    </location>
</feature>
<dbReference type="PROSITE" id="PS50172">
    <property type="entry name" value="BRCT"/>
    <property type="match status" value="1"/>
</dbReference>
<keyword evidence="5" id="KW-1185">Reference proteome</keyword>
<proteinExistence type="predicted"/>
<feature type="coiled-coil region" evidence="1">
    <location>
        <begin position="123"/>
        <end position="157"/>
    </location>
</feature>
<dbReference type="EMBL" id="JAESVG020000004">
    <property type="protein sequence ID" value="KAG8627711.1"/>
    <property type="molecule type" value="Genomic_DNA"/>
</dbReference>
<protein>
    <recommendedName>
        <fullName evidence="3">BRCT domain-containing protein</fullName>
    </recommendedName>
</protein>
<organism evidence="4 5">
    <name type="scientific">Elsinoe batatas</name>
    <dbReference type="NCBI Taxonomy" id="2601811"/>
    <lineage>
        <taxon>Eukaryota</taxon>
        <taxon>Fungi</taxon>
        <taxon>Dikarya</taxon>
        <taxon>Ascomycota</taxon>
        <taxon>Pezizomycotina</taxon>
        <taxon>Dothideomycetes</taxon>
        <taxon>Dothideomycetidae</taxon>
        <taxon>Myriangiales</taxon>
        <taxon>Elsinoaceae</taxon>
        <taxon>Elsinoe</taxon>
    </lineage>
</organism>
<dbReference type="AlphaFoldDB" id="A0A8K0L4T1"/>
<gene>
    <name evidence="4" type="ORF">KVT40_003584</name>
</gene>
<evidence type="ECO:0000256" key="1">
    <source>
        <dbReference type="SAM" id="Coils"/>
    </source>
</evidence>
<keyword evidence="1" id="KW-0175">Coiled coil</keyword>
<feature type="compositionally biased region" description="Basic and acidic residues" evidence="2">
    <location>
        <begin position="626"/>
        <end position="637"/>
    </location>
</feature>
<dbReference type="SUPFAM" id="SSF52113">
    <property type="entry name" value="BRCT domain"/>
    <property type="match status" value="1"/>
</dbReference>
<evidence type="ECO:0000313" key="4">
    <source>
        <dbReference type="EMBL" id="KAG8627711.1"/>
    </source>
</evidence>
<feature type="region of interest" description="Disordered" evidence="2">
    <location>
        <begin position="545"/>
        <end position="637"/>
    </location>
</feature>
<reference evidence="4" key="1">
    <citation type="submission" date="2021-07" db="EMBL/GenBank/DDBJ databases">
        <title>Elsinoe batatas strain:CRI-CJ2 Genome sequencing and assembly.</title>
        <authorList>
            <person name="Huang L."/>
        </authorList>
    </citation>
    <scope>NUCLEOTIDE SEQUENCE</scope>
    <source>
        <strain evidence="4">CRI-CJ2</strain>
    </source>
</reference>
<sequence>MATKRCLTDLNFVVVGDHGHGRSNSDWARWISMRGGTLQNSLQPNTTHLIIAQAEWDKKVKQRARIISEAMKRASVRMVTADYMDHYFRNNKPLGGKTVPAEHDYRKSGAGKSVTSAMTKQQAREAKILQKEADKEVKRKQKEKAKLEKQLAKAEARANKRPRSALIAELADHTAQYTGLKAQQKQTKPRNKKGLMAEEARKQEAAKRAARHVSLFGYDIFIDSTGFSYEINLIKVQVEFNLNQTLLLKFYESTADAPKNYAVTKMLCGSLIEEEKSEVLAGPGVSFPVAFRAFKNAFKEATAVDWNDRMNFPRTRKDPNAVSETPARASAPVRTQAAPKGIWKAIGSKTIDDEKAAAFLNEKFRWRAPHESQPIGVMGPMNALGKAVIPGGLPPAHPIPGNGTYDAIAGVGAEVEMTHTEDPVAAWAASMANYSRPTATFGPNLASPAPSSTRSPGADGLTGTPTVSGGRKRGREIVEDYESDTGYDADADGFSSDGLVEIPDDVQSPRKKARMEENIMAGDTVMSESCVTEVEEADYDTLKDTGVARRDSMDVEAGGSPPRAADADETLFVSGAEDDEAEESATAAPDNAEGVLAADTEPLSANDEPKEENGNAPQKVQAAHDSGADGKATDHLI</sequence>
<name>A0A8K0L4T1_9PEZI</name>
<accession>A0A8K0L4T1</accession>
<feature type="region of interest" description="Disordered" evidence="2">
    <location>
        <begin position="310"/>
        <end position="334"/>
    </location>
</feature>
<dbReference type="Pfam" id="PF00533">
    <property type="entry name" value="BRCT"/>
    <property type="match status" value="1"/>
</dbReference>
<comment type="caution">
    <text evidence="4">The sequence shown here is derived from an EMBL/GenBank/DDBJ whole genome shotgun (WGS) entry which is preliminary data.</text>
</comment>
<dbReference type="OrthoDB" id="342264at2759"/>
<feature type="region of interest" description="Disordered" evidence="2">
    <location>
        <begin position="94"/>
        <end position="116"/>
    </location>
</feature>
<feature type="region of interest" description="Disordered" evidence="2">
    <location>
        <begin position="442"/>
        <end position="474"/>
    </location>
</feature>